<organism evidence="2 3">
    <name type="scientific">Datura stramonium</name>
    <name type="common">Jimsonweed</name>
    <name type="synonym">Common thornapple</name>
    <dbReference type="NCBI Taxonomy" id="4076"/>
    <lineage>
        <taxon>Eukaryota</taxon>
        <taxon>Viridiplantae</taxon>
        <taxon>Streptophyta</taxon>
        <taxon>Embryophyta</taxon>
        <taxon>Tracheophyta</taxon>
        <taxon>Spermatophyta</taxon>
        <taxon>Magnoliopsida</taxon>
        <taxon>eudicotyledons</taxon>
        <taxon>Gunneridae</taxon>
        <taxon>Pentapetalae</taxon>
        <taxon>asterids</taxon>
        <taxon>lamiids</taxon>
        <taxon>Solanales</taxon>
        <taxon>Solanaceae</taxon>
        <taxon>Solanoideae</taxon>
        <taxon>Datureae</taxon>
        <taxon>Datura</taxon>
    </lineage>
</organism>
<dbReference type="Proteomes" id="UP000823775">
    <property type="component" value="Unassembled WGS sequence"/>
</dbReference>
<sequence length="175" mass="20631">MTSSSHGSKRSRRSNKKGNEDVKLPQQPLRHFALCWVMEKEGKKWFKEHKESKYSHEMFIDKKSLALEFPHIVERLHTLGLGFVLNDPGECNLNMVREFLANWDPKESERYARIDDMLIHLYDMKMVQLIMNFVIEEQLQQLNMDYPLTENSKDLCRVGLGFEEPLNDDIATDEK</sequence>
<evidence type="ECO:0000256" key="1">
    <source>
        <dbReference type="SAM" id="MobiDB-lite"/>
    </source>
</evidence>
<feature type="region of interest" description="Disordered" evidence="1">
    <location>
        <begin position="1"/>
        <end position="22"/>
    </location>
</feature>
<accession>A0ABS8UN38</accession>
<proteinExistence type="predicted"/>
<reference evidence="2 3" key="1">
    <citation type="journal article" date="2021" name="BMC Genomics">
        <title>Datura genome reveals duplications of psychoactive alkaloid biosynthetic genes and high mutation rate following tissue culture.</title>
        <authorList>
            <person name="Rajewski A."/>
            <person name="Carter-House D."/>
            <person name="Stajich J."/>
            <person name="Litt A."/>
        </authorList>
    </citation>
    <scope>NUCLEOTIDE SEQUENCE [LARGE SCALE GENOMIC DNA]</scope>
    <source>
        <strain evidence="2">AR-01</strain>
    </source>
</reference>
<evidence type="ECO:0000313" key="2">
    <source>
        <dbReference type="EMBL" id="MCD9559512.1"/>
    </source>
</evidence>
<comment type="caution">
    <text evidence="2">The sequence shown here is derived from an EMBL/GenBank/DDBJ whole genome shotgun (WGS) entry which is preliminary data.</text>
</comment>
<gene>
    <name evidence="2" type="ORF">HAX54_017511</name>
</gene>
<dbReference type="EMBL" id="JACEIK010002160">
    <property type="protein sequence ID" value="MCD9559512.1"/>
    <property type="molecule type" value="Genomic_DNA"/>
</dbReference>
<feature type="compositionally biased region" description="Basic residues" evidence="1">
    <location>
        <begin position="7"/>
        <end position="16"/>
    </location>
</feature>
<evidence type="ECO:0000313" key="3">
    <source>
        <dbReference type="Proteomes" id="UP000823775"/>
    </source>
</evidence>
<protein>
    <submittedName>
        <fullName evidence="2">Uncharacterized protein</fullName>
    </submittedName>
</protein>
<name>A0ABS8UN38_DATST</name>
<keyword evidence="3" id="KW-1185">Reference proteome</keyword>